<keyword evidence="2" id="KW-0472">Membrane</keyword>
<gene>
    <name evidence="3" type="ORF">Ga0074812_101297</name>
</gene>
<evidence type="ECO:0000313" key="3">
    <source>
        <dbReference type="EMBL" id="CUU53799.1"/>
    </source>
</evidence>
<dbReference type="InterPro" id="IPR029468">
    <property type="entry name" value="O-ag_pol_Wzy"/>
</dbReference>
<feature type="transmembrane region" description="Helical" evidence="2">
    <location>
        <begin position="16"/>
        <end position="33"/>
    </location>
</feature>
<evidence type="ECO:0000256" key="2">
    <source>
        <dbReference type="SAM" id="Phobius"/>
    </source>
</evidence>
<feature type="transmembrane region" description="Helical" evidence="2">
    <location>
        <begin position="39"/>
        <end position="60"/>
    </location>
</feature>
<accession>A0A0S4QEC8</accession>
<feature type="region of interest" description="Disordered" evidence="1">
    <location>
        <begin position="519"/>
        <end position="563"/>
    </location>
</feature>
<feature type="transmembrane region" description="Helical" evidence="2">
    <location>
        <begin position="434"/>
        <end position="457"/>
    </location>
</feature>
<sequence length="563" mass="58598">MTTGVPVAFGVGPRVLAFRLGAGGILAALLAFSEEISALPPAGVAAVTFSLLGCLVALCVRARTQGVLSCSAVYLVLLVLFHFGLALPLALHRPLVSSDGQLGFDWILSVSTGRIFTIAAIGVAAAAVGMSLPASSAGRVYRDRSTGTDMPADIPAPPTRSAATGVVGFAILAASISLMLLLIRRAGGSGLLFGSYEDLITLAYRDPLVPYLDFGLGFGLMLLTVDGGRRIRRTGYLMFGLFALIALPLGMRGTILFPVAAAAVAHMMRRSGDVPSFPPAKAAGRGLEIRLPASFSRDSVVAGKRGGRRGSSRWTGIGAALLAGVALLSAVGALRDIRQHGLAEVTLSQIGFGPLDGLAEMGASLRPVAEAVTWRDGYGEPAAGGRTYTGQLARIIEGRLLGIPQPPAEIDDRLFNTVIRERSGPIGGSPIAEAYYNFGLPGVVAILFVIGLLCGWLDGWRSRWTDAACSVLLVPLLIGVRNDFTPLPMQVLVGTVVLVAVRAAGHWWRSASPGRWNRAPQVGSGSLNDSARPARLAPQGSPGSQRMRGAQGTSAGLRSLASR</sequence>
<reference evidence="4" key="1">
    <citation type="submission" date="2015-11" db="EMBL/GenBank/DDBJ databases">
        <authorList>
            <person name="Varghese N."/>
        </authorList>
    </citation>
    <scope>NUCLEOTIDE SEQUENCE [LARGE SCALE GENOMIC DNA]</scope>
    <source>
        <strain evidence="4">DSM 45899</strain>
    </source>
</reference>
<feature type="compositionally biased region" description="Polar residues" evidence="1">
    <location>
        <begin position="551"/>
        <end position="563"/>
    </location>
</feature>
<feature type="transmembrane region" description="Helical" evidence="2">
    <location>
        <begin position="162"/>
        <end position="183"/>
    </location>
</feature>
<organism evidence="3 4">
    <name type="scientific">Parafrankia irregularis</name>
    <dbReference type="NCBI Taxonomy" id="795642"/>
    <lineage>
        <taxon>Bacteria</taxon>
        <taxon>Bacillati</taxon>
        <taxon>Actinomycetota</taxon>
        <taxon>Actinomycetes</taxon>
        <taxon>Frankiales</taxon>
        <taxon>Frankiaceae</taxon>
        <taxon>Parafrankia</taxon>
    </lineage>
</organism>
<dbReference type="Pfam" id="PF14296">
    <property type="entry name" value="O-ag_pol_Wzy"/>
    <property type="match status" value="1"/>
</dbReference>
<dbReference type="EMBL" id="FAOZ01000001">
    <property type="protein sequence ID" value="CUU53799.1"/>
    <property type="molecule type" value="Genomic_DNA"/>
</dbReference>
<keyword evidence="2" id="KW-1133">Transmembrane helix</keyword>
<feature type="transmembrane region" description="Helical" evidence="2">
    <location>
        <begin position="115"/>
        <end position="141"/>
    </location>
</feature>
<proteinExistence type="predicted"/>
<feature type="transmembrane region" description="Helical" evidence="2">
    <location>
        <begin position="72"/>
        <end position="95"/>
    </location>
</feature>
<evidence type="ECO:0000313" key="4">
    <source>
        <dbReference type="Proteomes" id="UP000198802"/>
    </source>
</evidence>
<keyword evidence="4" id="KW-1185">Reference proteome</keyword>
<evidence type="ECO:0000256" key="1">
    <source>
        <dbReference type="SAM" id="MobiDB-lite"/>
    </source>
</evidence>
<name>A0A0S4QEC8_9ACTN</name>
<keyword evidence="2" id="KW-0812">Transmembrane</keyword>
<protein>
    <submittedName>
        <fullName evidence="3">O-antigen polysaccharide polymerase Wzy</fullName>
    </submittedName>
</protein>
<dbReference type="Proteomes" id="UP000198802">
    <property type="component" value="Unassembled WGS sequence"/>
</dbReference>
<feature type="transmembrane region" description="Helical" evidence="2">
    <location>
        <begin position="487"/>
        <end position="508"/>
    </location>
</feature>
<dbReference type="AlphaFoldDB" id="A0A0S4QEC8"/>
<feature type="transmembrane region" description="Helical" evidence="2">
    <location>
        <begin position="314"/>
        <end position="334"/>
    </location>
</feature>
<feature type="transmembrane region" description="Helical" evidence="2">
    <location>
        <begin position="236"/>
        <end position="261"/>
    </location>
</feature>